<reference evidence="2" key="1">
    <citation type="submission" date="2009-11" db="EMBL/GenBank/DDBJ databases">
        <authorList>
            <consortium name="The Broad Institute Genome Sequencing Platform"/>
            <person name="Ward D."/>
            <person name="Feldgarden M."/>
            <person name="Earl A."/>
            <person name="Young S.K."/>
            <person name="Zeng Q."/>
            <person name="Koehrsen M."/>
            <person name="Alvarado L."/>
            <person name="Berlin A."/>
            <person name="Bochicchio J."/>
            <person name="Borenstein D."/>
            <person name="Chapman S.B."/>
            <person name="Chen Z."/>
            <person name="Engels R."/>
            <person name="Freedman E."/>
            <person name="Gellesch M."/>
            <person name="Goldberg J."/>
            <person name="Griggs A."/>
            <person name="Gujja S."/>
            <person name="Heilman E."/>
            <person name="Heiman D."/>
            <person name="Hepburn T."/>
            <person name="Howarth C."/>
            <person name="Jen D."/>
            <person name="Larson L."/>
            <person name="Lewis B."/>
            <person name="Mehta T."/>
            <person name="Park D."/>
            <person name="Pearson M."/>
            <person name="Roberts A."/>
            <person name="Saif S."/>
            <person name="Shea T."/>
            <person name="Shenoy N."/>
            <person name="Sisk P."/>
            <person name="Stolte C."/>
            <person name="Sykes S."/>
            <person name="Thomson T."/>
            <person name="Walk T."/>
            <person name="White J."/>
            <person name="Yandava C."/>
            <person name="Izard J."/>
            <person name="Baranova O.V."/>
            <person name="Blanton J.M."/>
            <person name="Tanner A.C."/>
            <person name="Dewhirst F.E."/>
            <person name="Haas B."/>
            <person name="Nusbaum C."/>
            <person name="Birren B."/>
        </authorList>
    </citation>
    <scope>NUCLEOTIDE SEQUENCE [LARGE SCALE GENOMIC DNA]</scope>
    <source>
        <strain evidence="2">1-1 BBBD Race 1</strain>
    </source>
</reference>
<dbReference type="OrthoDB" id="2501481at2759"/>
<feature type="compositionally biased region" description="Polar residues" evidence="1">
    <location>
        <begin position="113"/>
        <end position="122"/>
    </location>
</feature>
<dbReference type="Proteomes" id="UP000005240">
    <property type="component" value="Unassembled WGS sequence"/>
</dbReference>
<name>A0A180H583_PUCT1</name>
<reference evidence="2" key="2">
    <citation type="submission" date="2016-05" db="EMBL/GenBank/DDBJ databases">
        <title>Comparative analysis highlights variable genome content of wheat rusts and divergence of the mating loci.</title>
        <authorList>
            <person name="Cuomo C.A."/>
            <person name="Bakkeren G."/>
            <person name="Szabo L."/>
            <person name="Khalil H."/>
            <person name="Joly D."/>
            <person name="Goldberg J."/>
            <person name="Young S."/>
            <person name="Zeng Q."/>
            <person name="Fellers J."/>
        </authorList>
    </citation>
    <scope>NUCLEOTIDE SEQUENCE [LARGE SCALE GENOMIC DNA]</scope>
    <source>
        <strain evidence="2">1-1 BBBD Race 1</strain>
    </source>
</reference>
<gene>
    <name evidence="2" type="ORF">PTTG_25192</name>
</gene>
<dbReference type="EMBL" id="ADAS02000001">
    <property type="protein sequence ID" value="OAW00187.1"/>
    <property type="molecule type" value="Genomic_DNA"/>
</dbReference>
<evidence type="ECO:0000313" key="4">
    <source>
        <dbReference type="Proteomes" id="UP000005240"/>
    </source>
</evidence>
<feature type="region of interest" description="Disordered" evidence="1">
    <location>
        <begin position="113"/>
        <end position="140"/>
    </location>
</feature>
<reference evidence="3 4" key="3">
    <citation type="journal article" date="2017" name="G3 (Bethesda)">
        <title>Comparative analysis highlights variable genome content of wheat rusts and divergence of the mating loci.</title>
        <authorList>
            <person name="Cuomo C.A."/>
            <person name="Bakkeren G."/>
            <person name="Khalil H.B."/>
            <person name="Panwar V."/>
            <person name="Joly D."/>
            <person name="Linning R."/>
            <person name="Sakthikumar S."/>
            <person name="Song X."/>
            <person name="Adiconis X."/>
            <person name="Fan L."/>
            <person name="Goldberg J.M."/>
            <person name="Levin J.Z."/>
            <person name="Young S."/>
            <person name="Zeng Q."/>
            <person name="Anikster Y."/>
            <person name="Bruce M."/>
            <person name="Wang M."/>
            <person name="Yin C."/>
            <person name="McCallum B."/>
            <person name="Szabo L.J."/>
            <person name="Hulbert S."/>
            <person name="Chen X."/>
            <person name="Fellers J.P."/>
        </authorList>
    </citation>
    <scope>NUCLEOTIDE SEQUENCE</scope>
    <source>
        <strain evidence="4">Isolate 1-1 / race 1 (BBBD)</strain>
        <strain evidence="3">isolate 1-1 / race 1 (BBBD)</strain>
    </source>
</reference>
<feature type="compositionally biased region" description="Basic residues" evidence="1">
    <location>
        <begin position="468"/>
        <end position="479"/>
    </location>
</feature>
<keyword evidence="4" id="KW-1185">Reference proteome</keyword>
<feature type="compositionally biased region" description="Low complexity" evidence="1">
    <location>
        <begin position="424"/>
        <end position="434"/>
    </location>
</feature>
<protein>
    <submittedName>
        <fullName evidence="2 3">Uncharacterized protein</fullName>
    </submittedName>
</protein>
<accession>A0A180H583</accession>
<organism evidence="2">
    <name type="scientific">Puccinia triticina (isolate 1-1 / race 1 (BBBD))</name>
    <name type="common">Brown leaf rust fungus</name>
    <dbReference type="NCBI Taxonomy" id="630390"/>
    <lineage>
        <taxon>Eukaryota</taxon>
        <taxon>Fungi</taxon>
        <taxon>Dikarya</taxon>
        <taxon>Basidiomycota</taxon>
        <taxon>Pucciniomycotina</taxon>
        <taxon>Pucciniomycetes</taxon>
        <taxon>Pucciniales</taxon>
        <taxon>Pucciniaceae</taxon>
        <taxon>Puccinia</taxon>
    </lineage>
</organism>
<feature type="compositionally biased region" description="Pro residues" evidence="1">
    <location>
        <begin position="501"/>
        <end position="519"/>
    </location>
</feature>
<feature type="region of interest" description="Disordered" evidence="1">
    <location>
        <begin position="409"/>
        <end position="554"/>
    </location>
</feature>
<evidence type="ECO:0000313" key="2">
    <source>
        <dbReference type="EMBL" id="OAW00187.1"/>
    </source>
</evidence>
<reference evidence="3" key="4">
    <citation type="submission" date="2025-05" db="UniProtKB">
        <authorList>
            <consortium name="EnsemblFungi"/>
        </authorList>
    </citation>
    <scope>IDENTIFICATION</scope>
    <source>
        <strain evidence="3">isolate 1-1 / race 1 (BBBD)</strain>
    </source>
</reference>
<feature type="compositionally biased region" description="Pro residues" evidence="1">
    <location>
        <begin position="545"/>
        <end position="554"/>
    </location>
</feature>
<dbReference type="AlphaFoldDB" id="A0A180H583"/>
<proteinExistence type="predicted"/>
<evidence type="ECO:0000313" key="3">
    <source>
        <dbReference type="EnsemblFungi" id="PTTG_25192-t43_1-p1"/>
    </source>
</evidence>
<sequence>MSATTLTQTTIKTQWLTACHHQPLLVPIQAPPADLKRRATPLRCSARLSSQTHPQSPAAPSGLSPPPPKSKRRRASSKHCRAAGSHPSTSPLSLSIPHSALTATAFGAPGTVSSTLSVSVDPNQPDPAPARPARKNPFPSLKPLQALSPIADNPRQQPKLSFAFFSQPHRPPPLLLSFPATPLPAQFVFHFPLPTPVRHLPPPHPGQRHSVPLPAPTAYHLQPFPTWSITSPSCRPQSKRRLALPQAHHVRSKKIKLHHSFFRSPQVLYPVNYATRTPGSFALSSRSKPIEKPKWLHTSAAADGQSSKMRPREAQYTGNPESWIIQSNHRPRSPLSASKVPKFVPLAKPHGMSHAASPAGPQVAPLKAQLLAVLRMHSNHQPGEAALRLKKWVIWNSWVRGCAQMRYYPIANPSPPNTRVIARSPSPKASGSSSDGQRGDEDPTGQAEAPKPTTRRTDQKPHPAAQHASRRAPAARRKSPPAPKSHTVIKLKIPAKTATPHPNPIHPTPPLSPVSPSQPPSAHTKPVAPGPAQTHPVSTATQNPLTPPPSPPNH</sequence>
<feature type="compositionally biased region" description="Basic residues" evidence="1">
    <location>
        <begin position="69"/>
        <end position="81"/>
    </location>
</feature>
<dbReference type="VEuPathDB" id="FungiDB:PTTG_25192"/>
<evidence type="ECO:0000256" key="1">
    <source>
        <dbReference type="SAM" id="MobiDB-lite"/>
    </source>
</evidence>
<feature type="region of interest" description="Disordered" evidence="1">
    <location>
        <begin position="45"/>
        <end position="95"/>
    </location>
</feature>
<dbReference type="EnsemblFungi" id="PTTG_25192-t43_1">
    <property type="protein sequence ID" value="PTTG_25192-t43_1-p1"/>
    <property type="gene ID" value="PTTG_25192"/>
</dbReference>